<dbReference type="EMBL" id="ABEU02000005">
    <property type="status" value="NOT_ANNOTATED_CDS"/>
    <property type="molecule type" value="Genomic_DNA"/>
</dbReference>
<dbReference type="EnsemblPlants" id="Pp3c5_6210V3.2">
    <property type="protein sequence ID" value="Pp3c5_6210V3.2"/>
    <property type="gene ID" value="Pp3c5_6210"/>
</dbReference>
<dbReference type="Gramene" id="Pp3c5_6210V3.2">
    <property type="protein sequence ID" value="Pp3c5_6210V3.2"/>
    <property type="gene ID" value="Pp3c5_6210"/>
</dbReference>
<keyword evidence="2" id="KW-1185">Reference proteome</keyword>
<evidence type="ECO:0000313" key="2">
    <source>
        <dbReference type="Proteomes" id="UP000006727"/>
    </source>
</evidence>
<sequence>ILYVEYCGVVAHLTEELPTFAFKCNTKNKRTYLEMISFVTATENAEVLQGSDTLGAETVFNHSRITPEIKRKTYIVSPKKTDVAMFSAESVQYYLDQVVATQHLPDEKSIQAQSDVLPSGIFAGEEFQMAIAFFSMRSHHLFSTVK</sequence>
<proteinExistence type="predicted"/>
<dbReference type="AlphaFoldDB" id="A0A7I4DVX5"/>
<accession>A0A7I4DVX5</accession>
<protein>
    <submittedName>
        <fullName evidence="1">Uncharacterized protein</fullName>
    </submittedName>
</protein>
<organism evidence="1 2">
    <name type="scientific">Physcomitrium patens</name>
    <name type="common">Spreading-leaved earth moss</name>
    <name type="synonym">Physcomitrella patens</name>
    <dbReference type="NCBI Taxonomy" id="3218"/>
    <lineage>
        <taxon>Eukaryota</taxon>
        <taxon>Viridiplantae</taxon>
        <taxon>Streptophyta</taxon>
        <taxon>Embryophyta</taxon>
        <taxon>Bryophyta</taxon>
        <taxon>Bryophytina</taxon>
        <taxon>Bryopsida</taxon>
        <taxon>Funariidae</taxon>
        <taxon>Funariales</taxon>
        <taxon>Funariaceae</taxon>
        <taxon>Physcomitrium</taxon>
    </lineage>
</organism>
<reference evidence="1" key="3">
    <citation type="submission" date="2020-12" db="UniProtKB">
        <authorList>
            <consortium name="EnsemblPlants"/>
        </authorList>
    </citation>
    <scope>IDENTIFICATION</scope>
</reference>
<name>A0A7I4DVX5_PHYPA</name>
<reference evidence="1 2" key="2">
    <citation type="journal article" date="2018" name="Plant J.">
        <title>The Physcomitrella patens chromosome-scale assembly reveals moss genome structure and evolution.</title>
        <authorList>
            <person name="Lang D."/>
            <person name="Ullrich K.K."/>
            <person name="Murat F."/>
            <person name="Fuchs J."/>
            <person name="Jenkins J."/>
            <person name="Haas F.B."/>
            <person name="Piednoel M."/>
            <person name="Gundlach H."/>
            <person name="Van Bel M."/>
            <person name="Meyberg R."/>
            <person name="Vives C."/>
            <person name="Morata J."/>
            <person name="Symeonidi A."/>
            <person name="Hiss M."/>
            <person name="Muchero W."/>
            <person name="Kamisugi Y."/>
            <person name="Saleh O."/>
            <person name="Blanc G."/>
            <person name="Decker E.L."/>
            <person name="van Gessel N."/>
            <person name="Grimwood J."/>
            <person name="Hayes R.D."/>
            <person name="Graham S.W."/>
            <person name="Gunter L.E."/>
            <person name="McDaniel S.F."/>
            <person name="Hoernstein S.N.W."/>
            <person name="Larsson A."/>
            <person name="Li F.W."/>
            <person name="Perroud P.F."/>
            <person name="Phillips J."/>
            <person name="Ranjan P."/>
            <person name="Rokshar D.S."/>
            <person name="Rothfels C.J."/>
            <person name="Schneider L."/>
            <person name="Shu S."/>
            <person name="Stevenson D.W."/>
            <person name="Thummler F."/>
            <person name="Tillich M."/>
            <person name="Villarreal Aguilar J.C."/>
            <person name="Widiez T."/>
            <person name="Wong G.K."/>
            <person name="Wymore A."/>
            <person name="Zhang Y."/>
            <person name="Zimmer A.D."/>
            <person name="Quatrano R.S."/>
            <person name="Mayer K.F.X."/>
            <person name="Goodstein D."/>
            <person name="Casacuberta J.M."/>
            <person name="Vandepoele K."/>
            <person name="Reski R."/>
            <person name="Cuming A.C."/>
            <person name="Tuskan G.A."/>
            <person name="Maumus F."/>
            <person name="Salse J."/>
            <person name="Schmutz J."/>
            <person name="Rensing S.A."/>
        </authorList>
    </citation>
    <scope>NUCLEOTIDE SEQUENCE [LARGE SCALE GENOMIC DNA]</scope>
    <source>
        <strain evidence="1 2">cv. Gransden 2004</strain>
    </source>
</reference>
<gene>
    <name evidence="1" type="primary">LOC112282610</name>
</gene>
<dbReference type="Proteomes" id="UP000006727">
    <property type="component" value="Chromosome 5"/>
</dbReference>
<evidence type="ECO:0000313" key="1">
    <source>
        <dbReference type="EnsemblPlants" id="Pp3c5_6210V3.2"/>
    </source>
</evidence>
<reference evidence="1 2" key="1">
    <citation type="journal article" date="2008" name="Science">
        <title>The Physcomitrella genome reveals evolutionary insights into the conquest of land by plants.</title>
        <authorList>
            <person name="Rensing S."/>
            <person name="Lang D."/>
            <person name="Zimmer A."/>
            <person name="Terry A."/>
            <person name="Salamov A."/>
            <person name="Shapiro H."/>
            <person name="Nishiyama T."/>
            <person name="Perroud P.-F."/>
            <person name="Lindquist E."/>
            <person name="Kamisugi Y."/>
            <person name="Tanahashi T."/>
            <person name="Sakakibara K."/>
            <person name="Fujita T."/>
            <person name="Oishi K."/>
            <person name="Shin-I T."/>
            <person name="Kuroki Y."/>
            <person name="Toyoda A."/>
            <person name="Suzuki Y."/>
            <person name="Hashimoto A."/>
            <person name="Yamaguchi K."/>
            <person name="Sugano A."/>
            <person name="Kohara Y."/>
            <person name="Fujiyama A."/>
            <person name="Anterola A."/>
            <person name="Aoki S."/>
            <person name="Ashton N."/>
            <person name="Barbazuk W.B."/>
            <person name="Barker E."/>
            <person name="Bennetzen J."/>
            <person name="Bezanilla M."/>
            <person name="Blankenship R."/>
            <person name="Cho S.H."/>
            <person name="Dutcher S."/>
            <person name="Estelle M."/>
            <person name="Fawcett J.A."/>
            <person name="Gundlach H."/>
            <person name="Hanada K."/>
            <person name="Heyl A."/>
            <person name="Hicks K.A."/>
            <person name="Hugh J."/>
            <person name="Lohr M."/>
            <person name="Mayer K."/>
            <person name="Melkozernov A."/>
            <person name="Murata T."/>
            <person name="Nelson D."/>
            <person name="Pils B."/>
            <person name="Prigge M."/>
            <person name="Reiss B."/>
            <person name="Renner T."/>
            <person name="Rombauts S."/>
            <person name="Rushton P."/>
            <person name="Sanderfoot A."/>
            <person name="Schween G."/>
            <person name="Shiu S.-H."/>
            <person name="Stueber K."/>
            <person name="Theodoulou F.L."/>
            <person name="Tu H."/>
            <person name="Van de Peer Y."/>
            <person name="Verrier P.J."/>
            <person name="Waters E."/>
            <person name="Wood A."/>
            <person name="Yang L."/>
            <person name="Cove D."/>
            <person name="Cuming A."/>
            <person name="Hasebe M."/>
            <person name="Lucas S."/>
            <person name="Mishler D.B."/>
            <person name="Reski R."/>
            <person name="Grigoriev I."/>
            <person name="Quatrano R.S."/>
            <person name="Boore J.L."/>
        </authorList>
    </citation>
    <scope>NUCLEOTIDE SEQUENCE [LARGE SCALE GENOMIC DNA]</scope>
    <source>
        <strain evidence="1 2">cv. Gransden 2004</strain>
    </source>
</reference>